<comment type="caution">
    <text evidence="2">The sequence shown here is derived from an EMBL/GenBank/DDBJ whole genome shotgun (WGS) entry which is preliminary data.</text>
</comment>
<dbReference type="EMBL" id="BGZK01007272">
    <property type="protein sequence ID" value="GBP03171.1"/>
    <property type="molecule type" value="Genomic_DNA"/>
</dbReference>
<evidence type="ECO:0000313" key="3">
    <source>
        <dbReference type="Proteomes" id="UP000299102"/>
    </source>
</evidence>
<accession>A0A4C1SQ39</accession>
<dbReference type="Proteomes" id="UP000299102">
    <property type="component" value="Unassembled WGS sequence"/>
</dbReference>
<dbReference type="AlphaFoldDB" id="A0A4C1SQ39"/>
<reference evidence="2 3" key="1">
    <citation type="journal article" date="2019" name="Commun. Biol.">
        <title>The bagworm genome reveals a unique fibroin gene that provides high tensile strength.</title>
        <authorList>
            <person name="Kono N."/>
            <person name="Nakamura H."/>
            <person name="Ohtoshi R."/>
            <person name="Tomita M."/>
            <person name="Numata K."/>
            <person name="Arakawa K."/>
        </authorList>
    </citation>
    <scope>NUCLEOTIDE SEQUENCE [LARGE SCALE GENOMIC DNA]</scope>
</reference>
<proteinExistence type="predicted"/>
<evidence type="ECO:0000313" key="2">
    <source>
        <dbReference type="EMBL" id="GBP03171.1"/>
    </source>
</evidence>
<protein>
    <submittedName>
        <fullName evidence="2">Uncharacterized protein</fullName>
    </submittedName>
</protein>
<feature type="region of interest" description="Disordered" evidence="1">
    <location>
        <begin position="63"/>
        <end position="89"/>
    </location>
</feature>
<evidence type="ECO:0000256" key="1">
    <source>
        <dbReference type="SAM" id="MobiDB-lite"/>
    </source>
</evidence>
<gene>
    <name evidence="2" type="ORF">EVAR_91724_1</name>
</gene>
<name>A0A4C1SQ39_EUMVA</name>
<sequence>MLDHSRLLRRGRYCSTAECSAHSFKRVGRTECGPPRRLMAILYEVTVGGIAMMKADREQNHRIEPGLESKAGPGPKLRTGLGSKTSVMDGKMGMGLQLKV</sequence>
<organism evidence="2 3">
    <name type="scientific">Eumeta variegata</name>
    <name type="common">Bagworm moth</name>
    <name type="synonym">Eumeta japonica</name>
    <dbReference type="NCBI Taxonomy" id="151549"/>
    <lineage>
        <taxon>Eukaryota</taxon>
        <taxon>Metazoa</taxon>
        <taxon>Ecdysozoa</taxon>
        <taxon>Arthropoda</taxon>
        <taxon>Hexapoda</taxon>
        <taxon>Insecta</taxon>
        <taxon>Pterygota</taxon>
        <taxon>Neoptera</taxon>
        <taxon>Endopterygota</taxon>
        <taxon>Lepidoptera</taxon>
        <taxon>Glossata</taxon>
        <taxon>Ditrysia</taxon>
        <taxon>Tineoidea</taxon>
        <taxon>Psychidae</taxon>
        <taxon>Oiketicinae</taxon>
        <taxon>Eumeta</taxon>
    </lineage>
</organism>
<keyword evidence="3" id="KW-1185">Reference proteome</keyword>